<dbReference type="CDD" id="cd00042">
    <property type="entry name" value="CY"/>
    <property type="match status" value="1"/>
</dbReference>
<dbReference type="Proteomes" id="UP000435112">
    <property type="component" value="Unassembled WGS sequence"/>
</dbReference>
<evidence type="ECO:0000313" key="3">
    <source>
        <dbReference type="EMBL" id="KAE8976991.1"/>
    </source>
</evidence>
<dbReference type="Proteomes" id="UP000434957">
    <property type="component" value="Unassembled WGS sequence"/>
</dbReference>
<organism evidence="4 6">
    <name type="scientific">Phytophthora rubi</name>
    <dbReference type="NCBI Taxonomy" id="129364"/>
    <lineage>
        <taxon>Eukaryota</taxon>
        <taxon>Sar</taxon>
        <taxon>Stramenopiles</taxon>
        <taxon>Oomycota</taxon>
        <taxon>Peronosporomycetes</taxon>
        <taxon>Peronosporales</taxon>
        <taxon>Peronosporaceae</taxon>
        <taxon>Phytophthora</taxon>
    </lineage>
</organism>
<dbReference type="AlphaFoldDB" id="A0A6A3IFY3"/>
<feature type="signal peptide" evidence="2">
    <location>
        <begin position="1"/>
        <end position="24"/>
    </location>
</feature>
<protein>
    <recommendedName>
        <fullName evidence="9">Cystatin domain-containing protein</fullName>
    </recommendedName>
</protein>
<evidence type="ECO:0000313" key="7">
    <source>
        <dbReference type="Proteomes" id="UP000434957"/>
    </source>
</evidence>
<dbReference type="OrthoDB" id="164262at2759"/>
<dbReference type="EMBL" id="QXFV01003232">
    <property type="protein sequence ID" value="KAE8978653.1"/>
    <property type="molecule type" value="Genomic_DNA"/>
</dbReference>
<gene>
    <name evidence="4" type="ORF">PR001_g24780</name>
    <name evidence="3" type="ORF">PR002_g25150</name>
    <name evidence="5" type="ORF">PR003_g26002</name>
</gene>
<keyword evidence="7" id="KW-1185">Reference proteome</keyword>
<dbReference type="SUPFAM" id="SSF54403">
    <property type="entry name" value="Cystatin/monellin"/>
    <property type="match status" value="1"/>
</dbReference>
<evidence type="ECO:0000313" key="5">
    <source>
        <dbReference type="EMBL" id="KAE9287661.1"/>
    </source>
</evidence>
<name>A0A6A3IFY3_9STRA</name>
<evidence type="ECO:0000313" key="6">
    <source>
        <dbReference type="Proteomes" id="UP000429607"/>
    </source>
</evidence>
<evidence type="ECO:0008006" key="9">
    <source>
        <dbReference type="Google" id="ProtNLM"/>
    </source>
</evidence>
<evidence type="ECO:0000256" key="1">
    <source>
        <dbReference type="ARBA" id="ARBA00023026"/>
    </source>
</evidence>
<dbReference type="EMBL" id="QXFT01003254">
    <property type="protein sequence ID" value="KAE9287661.1"/>
    <property type="molecule type" value="Genomic_DNA"/>
</dbReference>
<dbReference type="Proteomes" id="UP000429607">
    <property type="component" value="Unassembled WGS sequence"/>
</dbReference>
<sequence length="130" mass="13703">MAFARSSVALLAGLALVAASTAQGATILGGYKQKNATSDDIDVLVKAASNVSTYNEDVTTRVCLVAVEGLQTQTVAGTNYKFQVAGCTVNSDKKLGACHDRNCDYSSYNIVVYSQPWTDTLKVTSITPAE</sequence>
<dbReference type="Gene3D" id="3.10.450.10">
    <property type="match status" value="1"/>
</dbReference>
<dbReference type="InterPro" id="IPR000010">
    <property type="entry name" value="Cystatin_dom"/>
</dbReference>
<accession>A0A6A3IFY3</accession>
<feature type="chain" id="PRO_5036164360" description="Cystatin domain-containing protein" evidence="2">
    <location>
        <begin position="25"/>
        <end position="130"/>
    </location>
</feature>
<comment type="caution">
    <text evidence="4">The sequence shown here is derived from an EMBL/GenBank/DDBJ whole genome shotgun (WGS) entry which is preliminary data.</text>
</comment>
<keyword evidence="1" id="KW-0843">Virulence</keyword>
<evidence type="ECO:0000256" key="2">
    <source>
        <dbReference type="SAM" id="SignalP"/>
    </source>
</evidence>
<dbReference type="GO" id="GO:0004869">
    <property type="term" value="F:cysteine-type endopeptidase inhibitor activity"/>
    <property type="evidence" value="ECO:0007669"/>
    <property type="project" value="InterPro"/>
</dbReference>
<dbReference type="EMBL" id="QXFU01003251">
    <property type="protein sequence ID" value="KAE8976991.1"/>
    <property type="molecule type" value="Genomic_DNA"/>
</dbReference>
<evidence type="ECO:0000313" key="8">
    <source>
        <dbReference type="Proteomes" id="UP000435112"/>
    </source>
</evidence>
<dbReference type="InterPro" id="IPR046350">
    <property type="entry name" value="Cystatin_sf"/>
</dbReference>
<evidence type="ECO:0000313" key="4">
    <source>
        <dbReference type="EMBL" id="KAE8978653.1"/>
    </source>
</evidence>
<reference evidence="6 8" key="1">
    <citation type="submission" date="2018-09" db="EMBL/GenBank/DDBJ databases">
        <title>Genomic investigation of the strawberry pathogen Phytophthora fragariae indicates pathogenicity is determined by transcriptional variation in three key races.</title>
        <authorList>
            <person name="Adams T.M."/>
            <person name="Armitage A.D."/>
            <person name="Sobczyk M.K."/>
            <person name="Bates H.J."/>
            <person name="Dunwell J.M."/>
            <person name="Nellist C.F."/>
            <person name="Harrison R.J."/>
        </authorList>
    </citation>
    <scope>NUCLEOTIDE SEQUENCE [LARGE SCALE GENOMIC DNA]</scope>
    <source>
        <strain evidence="4 6">SCRP249</strain>
        <strain evidence="3 8">SCRP324</strain>
        <strain evidence="5 7">SCRP333</strain>
    </source>
</reference>
<keyword evidence="2" id="KW-0732">Signal</keyword>
<proteinExistence type="predicted"/>